<feature type="transmembrane region" description="Helical" evidence="1">
    <location>
        <begin position="117"/>
        <end position="141"/>
    </location>
</feature>
<evidence type="ECO:0008006" key="4">
    <source>
        <dbReference type="Google" id="ProtNLM"/>
    </source>
</evidence>
<keyword evidence="3" id="KW-1185">Reference proteome</keyword>
<dbReference type="EMBL" id="JASNQZ010000002">
    <property type="protein sequence ID" value="KAL0959933.1"/>
    <property type="molecule type" value="Genomic_DNA"/>
</dbReference>
<evidence type="ECO:0000313" key="3">
    <source>
        <dbReference type="Proteomes" id="UP001556367"/>
    </source>
</evidence>
<feature type="transmembrane region" description="Helical" evidence="1">
    <location>
        <begin position="36"/>
        <end position="62"/>
    </location>
</feature>
<accession>A0ABR3JXC1</accession>
<sequence length="371" mass="40859">MEAKCPQAERKAAQPGLYCGSCFPFLPQTMLAGEKTLAICMIVASWTQGAFTILFTGALFLIWRTDRPSLDDKRRRIGIGLVIAMYTVSTINFGMEVTQSIIFAGRHAESEGIARRFATFAMIQITFGGINCTIADLLLIWRAWVICGRSNRVIILPAICFAGVAVCSCGYYITAFTTIDSITGNNLRTTYTWLRSPPRRIWAILVLTFTCATNLSMTGVISYKLIKHQRLMRQTFGYSKAWIESLVIIEPGAVYSIACVVYLILVVTDQEATIILMMLVTQRAGIVPTLIIVTISAGMSAVDLRTHHLPSFDISTTRSCSTHPTGSLTQDPEECTSNVDACTPYVIPDAEESKRLSLESAAGFERGMKLN</sequence>
<feature type="transmembrane region" description="Helical" evidence="1">
    <location>
        <begin position="274"/>
        <end position="295"/>
    </location>
</feature>
<keyword evidence="1" id="KW-0812">Transmembrane</keyword>
<keyword evidence="1" id="KW-0472">Membrane</keyword>
<feature type="transmembrane region" description="Helical" evidence="1">
    <location>
        <begin position="247"/>
        <end position="268"/>
    </location>
</feature>
<gene>
    <name evidence="2" type="ORF">HGRIS_011596</name>
</gene>
<feature type="transmembrane region" description="Helical" evidence="1">
    <location>
        <begin position="153"/>
        <end position="173"/>
    </location>
</feature>
<dbReference type="Proteomes" id="UP001556367">
    <property type="component" value="Unassembled WGS sequence"/>
</dbReference>
<comment type="caution">
    <text evidence="2">The sequence shown here is derived from an EMBL/GenBank/DDBJ whole genome shotgun (WGS) entry which is preliminary data.</text>
</comment>
<feature type="transmembrane region" description="Helical" evidence="1">
    <location>
        <begin position="83"/>
        <end position="105"/>
    </location>
</feature>
<protein>
    <recommendedName>
        <fullName evidence="4">Integral membrane protein</fullName>
    </recommendedName>
</protein>
<proteinExistence type="predicted"/>
<keyword evidence="1" id="KW-1133">Transmembrane helix</keyword>
<feature type="transmembrane region" description="Helical" evidence="1">
    <location>
        <begin position="201"/>
        <end position="226"/>
    </location>
</feature>
<organism evidence="2 3">
    <name type="scientific">Hohenbuehelia grisea</name>
    <dbReference type="NCBI Taxonomy" id="104357"/>
    <lineage>
        <taxon>Eukaryota</taxon>
        <taxon>Fungi</taxon>
        <taxon>Dikarya</taxon>
        <taxon>Basidiomycota</taxon>
        <taxon>Agaricomycotina</taxon>
        <taxon>Agaricomycetes</taxon>
        <taxon>Agaricomycetidae</taxon>
        <taxon>Agaricales</taxon>
        <taxon>Pleurotineae</taxon>
        <taxon>Pleurotaceae</taxon>
        <taxon>Hohenbuehelia</taxon>
    </lineage>
</organism>
<reference evidence="3" key="1">
    <citation type="submission" date="2024-06" db="EMBL/GenBank/DDBJ databases">
        <title>Multi-omics analyses provide insights into the biosynthesis of the anticancer antibiotic pleurotin in Hohenbuehelia grisea.</title>
        <authorList>
            <person name="Weaver J.A."/>
            <person name="Alberti F."/>
        </authorList>
    </citation>
    <scope>NUCLEOTIDE SEQUENCE [LARGE SCALE GENOMIC DNA]</scope>
    <source>
        <strain evidence="3">T-177</strain>
    </source>
</reference>
<evidence type="ECO:0000313" key="2">
    <source>
        <dbReference type="EMBL" id="KAL0959933.1"/>
    </source>
</evidence>
<evidence type="ECO:0000256" key="1">
    <source>
        <dbReference type="SAM" id="Phobius"/>
    </source>
</evidence>
<name>A0ABR3JXC1_9AGAR</name>